<name>K3XN88_SETIT</name>
<dbReference type="AlphaFoldDB" id="K3XN88"/>
<dbReference type="EnsemblPlants" id="KQL06425">
    <property type="protein sequence ID" value="KQL06425"/>
    <property type="gene ID" value="SETIT_003361mg"/>
</dbReference>
<proteinExistence type="predicted"/>
<reference evidence="1" key="2">
    <citation type="submission" date="2018-08" db="UniProtKB">
        <authorList>
            <consortium name="EnsemblPlants"/>
        </authorList>
    </citation>
    <scope>IDENTIFICATION</scope>
    <source>
        <strain evidence="1">Yugu1</strain>
    </source>
</reference>
<keyword evidence="2" id="KW-1185">Reference proteome</keyword>
<dbReference type="Proteomes" id="UP000004995">
    <property type="component" value="Unassembled WGS sequence"/>
</dbReference>
<dbReference type="Gramene" id="KQL06425">
    <property type="protein sequence ID" value="KQL06425"/>
    <property type="gene ID" value="SETIT_003361mg"/>
</dbReference>
<accession>K3XN88</accession>
<sequence length="122" mass="13643">MVTIPNSIRAHITVVLAKRHIHVSILHVTEGPVVSETGSKPADTWTPPPTEQITINRFVTVQEVRCFVLVRAGVFLRAVFAWKSTYHSRDNEAKPGRLLRLRAKPEGSASFHPSISLTRPQQ</sequence>
<evidence type="ECO:0000313" key="1">
    <source>
        <dbReference type="EnsemblPlants" id="KQL06425"/>
    </source>
</evidence>
<dbReference type="EMBL" id="AGNK02003248">
    <property type="status" value="NOT_ANNOTATED_CDS"/>
    <property type="molecule type" value="Genomic_DNA"/>
</dbReference>
<evidence type="ECO:0000313" key="2">
    <source>
        <dbReference type="Proteomes" id="UP000004995"/>
    </source>
</evidence>
<reference evidence="2" key="1">
    <citation type="journal article" date="2012" name="Nat. Biotechnol.">
        <title>Reference genome sequence of the model plant Setaria.</title>
        <authorList>
            <person name="Bennetzen J.L."/>
            <person name="Schmutz J."/>
            <person name="Wang H."/>
            <person name="Percifield R."/>
            <person name="Hawkins J."/>
            <person name="Pontaroli A.C."/>
            <person name="Estep M."/>
            <person name="Feng L."/>
            <person name="Vaughn J.N."/>
            <person name="Grimwood J."/>
            <person name="Jenkins J."/>
            <person name="Barry K."/>
            <person name="Lindquist E."/>
            <person name="Hellsten U."/>
            <person name="Deshpande S."/>
            <person name="Wang X."/>
            <person name="Wu X."/>
            <person name="Mitros T."/>
            <person name="Triplett J."/>
            <person name="Yang X."/>
            <person name="Ye C.Y."/>
            <person name="Mauro-Herrera M."/>
            <person name="Wang L."/>
            <person name="Li P."/>
            <person name="Sharma M."/>
            <person name="Sharma R."/>
            <person name="Ronald P.C."/>
            <person name="Panaud O."/>
            <person name="Kellogg E.A."/>
            <person name="Brutnell T.P."/>
            <person name="Doust A.N."/>
            <person name="Tuskan G.A."/>
            <person name="Rokhsar D."/>
            <person name="Devos K.M."/>
        </authorList>
    </citation>
    <scope>NUCLEOTIDE SEQUENCE [LARGE SCALE GENOMIC DNA]</scope>
    <source>
        <strain evidence="2">cv. Yugu1</strain>
    </source>
</reference>
<protein>
    <submittedName>
        <fullName evidence="1">Uncharacterized protein</fullName>
    </submittedName>
</protein>
<organism evidence="1 2">
    <name type="scientific">Setaria italica</name>
    <name type="common">Foxtail millet</name>
    <name type="synonym">Panicum italicum</name>
    <dbReference type="NCBI Taxonomy" id="4555"/>
    <lineage>
        <taxon>Eukaryota</taxon>
        <taxon>Viridiplantae</taxon>
        <taxon>Streptophyta</taxon>
        <taxon>Embryophyta</taxon>
        <taxon>Tracheophyta</taxon>
        <taxon>Spermatophyta</taxon>
        <taxon>Magnoliopsida</taxon>
        <taxon>Liliopsida</taxon>
        <taxon>Poales</taxon>
        <taxon>Poaceae</taxon>
        <taxon>PACMAD clade</taxon>
        <taxon>Panicoideae</taxon>
        <taxon>Panicodae</taxon>
        <taxon>Paniceae</taxon>
        <taxon>Cenchrinae</taxon>
        <taxon>Setaria</taxon>
    </lineage>
</organism>
<dbReference type="HOGENOM" id="CLU_2030750_0_0_1"/>
<dbReference type="InParanoid" id="K3XN88"/>